<feature type="region of interest" description="Disordered" evidence="1">
    <location>
        <begin position="29"/>
        <end position="49"/>
    </location>
</feature>
<gene>
    <name evidence="3" type="ORF">METZ01_LOCUS77949</name>
</gene>
<keyword evidence="2" id="KW-0472">Membrane</keyword>
<feature type="transmembrane region" description="Helical" evidence="2">
    <location>
        <begin position="6"/>
        <end position="23"/>
    </location>
</feature>
<accession>A0A381UA31</accession>
<protein>
    <submittedName>
        <fullName evidence="3">Uncharacterized protein</fullName>
    </submittedName>
</protein>
<evidence type="ECO:0000313" key="3">
    <source>
        <dbReference type="EMBL" id="SVA25095.1"/>
    </source>
</evidence>
<sequence length="72" mass="7896">MGSTDIVTVALIATAALLLWKLFQRRRAGGTSEDDSDYTGSARDPNALMSADKEALEEFDRLLDRYGADVDE</sequence>
<evidence type="ECO:0000256" key="1">
    <source>
        <dbReference type="SAM" id="MobiDB-lite"/>
    </source>
</evidence>
<proteinExistence type="predicted"/>
<keyword evidence="2" id="KW-0812">Transmembrane</keyword>
<organism evidence="3">
    <name type="scientific">marine metagenome</name>
    <dbReference type="NCBI Taxonomy" id="408172"/>
    <lineage>
        <taxon>unclassified sequences</taxon>
        <taxon>metagenomes</taxon>
        <taxon>ecological metagenomes</taxon>
    </lineage>
</organism>
<evidence type="ECO:0000256" key="2">
    <source>
        <dbReference type="SAM" id="Phobius"/>
    </source>
</evidence>
<dbReference type="EMBL" id="UINC01006038">
    <property type="protein sequence ID" value="SVA25095.1"/>
    <property type="molecule type" value="Genomic_DNA"/>
</dbReference>
<keyword evidence="2" id="KW-1133">Transmembrane helix</keyword>
<reference evidence="3" key="1">
    <citation type="submission" date="2018-05" db="EMBL/GenBank/DDBJ databases">
        <authorList>
            <person name="Lanie J.A."/>
            <person name="Ng W.-L."/>
            <person name="Kazmierczak K.M."/>
            <person name="Andrzejewski T.M."/>
            <person name="Davidsen T.M."/>
            <person name="Wayne K.J."/>
            <person name="Tettelin H."/>
            <person name="Glass J.I."/>
            <person name="Rusch D."/>
            <person name="Podicherti R."/>
            <person name="Tsui H.-C.T."/>
            <person name="Winkler M.E."/>
        </authorList>
    </citation>
    <scope>NUCLEOTIDE SEQUENCE</scope>
</reference>
<name>A0A381UA31_9ZZZZ</name>
<dbReference type="AlphaFoldDB" id="A0A381UA31"/>